<evidence type="ECO:0000256" key="1">
    <source>
        <dbReference type="SAM" id="Phobius"/>
    </source>
</evidence>
<evidence type="ECO:0000313" key="6">
    <source>
        <dbReference type="EMBL" id="CAB4700594.1"/>
    </source>
</evidence>
<dbReference type="EMBL" id="CAEZTY010000015">
    <property type="protein sequence ID" value="CAB4580942.1"/>
    <property type="molecule type" value="Genomic_DNA"/>
</dbReference>
<feature type="transmembrane region" description="Helical" evidence="1">
    <location>
        <begin position="35"/>
        <end position="54"/>
    </location>
</feature>
<evidence type="ECO:0000313" key="3">
    <source>
        <dbReference type="EMBL" id="CAB4371564.1"/>
    </source>
</evidence>
<dbReference type="EMBL" id="CAFBRD010000026">
    <property type="protein sequence ID" value="CAB5076194.1"/>
    <property type="molecule type" value="Genomic_DNA"/>
</dbReference>
<accession>A0A6J5ZP22</accession>
<evidence type="ECO:0000313" key="10">
    <source>
        <dbReference type="EMBL" id="CAB5076194.1"/>
    </source>
</evidence>
<keyword evidence="1" id="KW-0472">Membrane</keyword>
<keyword evidence="1" id="KW-1133">Transmembrane helix</keyword>
<dbReference type="EMBL" id="CAFAAM010000094">
    <property type="protein sequence ID" value="CAB4804978.1"/>
    <property type="molecule type" value="Genomic_DNA"/>
</dbReference>
<dbReference type="EMBL" id="CAEZVC010000021">
    <property type="protein sequence ID" value="CAB4618072.1"/>
    <property type="molecule type" value="Genomic_DNA"/>
</dbReference>
<dbReference type="EMBL" id="CAEZXY010000014">
    <property type="protein sequence ID" value="CAB4700594.1"/>
    <property type="molecule type" value="Genomic_DNA"/>
</dbReference>
<evidence type="ECO:0000313" key="4">
    <source>
        <dbReference type="EMBL" id="CAB4580942.1"/>
    </source>
</evidence>
<reference evidence="2" key="1">
    <citation type="submission" date="2020-05" db="EMBL/GenBank/DDBJ databases">
        <authorList>
            <person name="Chiriac C."/>
            <person name="Salcher M."/>
            <person name="Ghai R."/>
            <person name="Kavagutti S V."/>
        </authorList>
    </citation>
    <scope>NUCLEOTIDE SEQUENCE</scope>
</reference>
<evidence type="ECO:0000313" key="5">
    <source>
        <dbReference type="EMBL" id="CAB4618072.1"/>
    </source>
</evidence>
<evidence type="ECO:0000313" key="9">
    <source>
        <dbReference type="EMBL" id="CAB4956136.1"/>
    </source>
</evidence>
<dbReference type="Pfam" id="PF10825">
    <property type="entry name" value="DUF2752"/>
    <property type="match status" value="1"/>
</dbReference>
<dbReference type="EMBL" id="CAESAL010000049">
    <property type="protein sequence ID" value="CAB4343995.1"/>
    <property type="molecule type" value="Genomic_DNA"/>
</dbReference>
<dbReference type="AlphaFoldDB" id="A0A6J5ZP22"/>
<evidence type="ECO:0000313" key="7">
    <source>
        <dbReference type="EMBL" id="CAB4784540.1"/>
    </source>
</evidence>
<dbReference type="EMBL" id="CAFAAD010000014">
    <property type="protein sequence ID" value="CAB4784540.1"/>
    <property type="molecule type" value="Genomic_DNA"/>
</dbReference>
<evidence type="ECO:0000313" key="2">
    <source>
        <dbReference type="EMBL" id="CAB4343995.1"/>
    </source>
</evidence>
<protein>
    <submittedName>
        <fullName evidence="2">Unannotated protein</fullName>
    </submittedName>
</protein>
<feature type="transmembrane region" description="Helical" evidence="1">
    <location>
        <begin position="93"/>
        <end position="113"/>
    </location>
</feature>
<gene>
    <name evidence="4" type="ORF">UFOPK1762_00611</name>
    <name evidence="5" type="ORF">UFOPK1906_00525</name>
    <name evidence="6" type="ORF">UFOPK2624_00519</name>
    <name evidence="7" type="ORF">UFOPK2969_00318</name>
    <name evidence="8" type="ORF">UFOPK3010_00815</name>
    <name evidence="2" type="ORF">UFOPK3331_01305</name>
    <name evidence="9" type="ORF">UFOPK3785_01155</name>
    <name evidence="3" type="ORF">UFOPK4201_00909</name>
    <name evidence="10" type="ORF">UFOPK4371_00677</name>
</gene>
<dbReference type="EMBL" id="CAFBNJ010000059">
    <property type="protein sequence ID" value="CAB4956136.1"/>
    <property type="molecule type" value="Genomic_DNA"/>
</dbReference>
<feature type="transmembrane region" description="Helical" evidence="1">
    <location>
        <begin position="120"/>
        <end position="139"/>
    </location>
</feature>
<dbReference type="EMBL" id="CAEUNJ010000033">
    <property type="protein sequence ID" value="CAB4371564.1"/>
    <property type="molecule type" value="Genomic_DNA"/>
</dbReference>
<evidence type="ECO:0000313" key="8">
    <source>
        <dbReference type="EMBL" id="CAB4804978.1"/>
    </source>
</evidence>
<organism evidence="2">
    <name type="scientific">freshwater metagenome</name>
    <dbReference type="NCBI Taxonomy" id="449393"/>
    <lineage>
        <taxon>unclassified sequences</taxon>
        <taxon>metagenomes</taxon>
        <taxon>ecological metagenomes</taxon>
    </lineage>
</organism>
<keyword evidence="1" id="KW-0812">Transmembrane</keyword>
<dbReference type="InterPro" id="IPR021215">
    <property type="entry name" value="DUF2752"/>
</dbReference>
<sequence>MTAEHQHSADHAHNSDCQAKRSWLTASMTVSLQPLRWLVVGCLGVAVAGMFLPFSPIPPCPLLTITGVPCPLCGMTRSARSLLQLDISASLRYQPFGLVAFVCGMIILALWAIPRTRAVSVVRVPVALVVALVGVSWLWNITFNPTFA</sequence>
<name>A0A6J5ZP22_9ZZZZ</name>
<proteinExistence type="predicted"/>